<dbReference type="PATRIC" id="fig|1299334.3.peg.2856"/>
<dbReference type="EMBL" id="JAOB01000029">
    <property type="protein sequence ID" value="EUA56710.1"/>
    <property type="molecule type" value="Genomic_DNA"/>
</dbReference>
<sequence length="102" mass="11083">MGTPPDDADFLDVRLGIGIQQASDSAVSLQWPEVPIGEELEPVTGGALRDFILEQSKIRGIGKVLSLRSKPGFSFISDDPGELHSFMRAILCSLAVYHSPRM</sequence>
<dbReference type="AlphaFoldDB" id="X8CN65"/>
<accession>X8CN65</accession>
<gene>
    <name evidence="1" type="ORF">I553_8764</name>
</gene>
<organism evidence="1">
    <name type="scientific">Mycobacterium xenopi 4042</name>
    <dbReference type="NCBI Taxonomy" id="1299334"/>
    <lineage>
        <taxon>Bacteria</taxon>
        <taxon>Bacillati</taxon>
        <taxon>Actinomycetota</taxon>
        <taxon>Actinomycetes</taxon>
        <taxon>Mycobacteriales</taxon>
        <taxon>Mycobacteriaceae</taxon>
        <taxon>Mycobacterium</taxon>
    </lineage>
</organism>
<proteinExistence type="predicted"/>
<comment type="caution">
    <text evidence="1">The sequence shown here is derived from an EMBL/GenBank/DDBJ whole genome shotgun (WGS) entry which is preliminary data.</text>
</comment>
<name>X8CN65_MYCXE</name>
<reference evidence="1" key="1">
    <citation type="submission" date="2014-01" db="EMBL/GenBank/DDBJ databases">
        <authorList>
            <person name="Brown-Elliot B."/>
            <person name="Wallace R."/>
            <person name="Lenaerts A."/>
            <person name="Ordway D."/>
            <person name="DeGroote M.A."/>
            <person name="Parker T."/>
            <person name="Sizemore C."/>
            <person name="Tallon L.J."/>
            <person name="Sadzewicz L.K."/>
            <person name="Sengamalay N."/>
            <person name="Fraser C.M."/>
            <person name="Hine E."/>
            <person name="Shefchek K.A."/>
            <person name="Das S.P."/>
            <person name="Tettelin H."/>
        </authorList>
    </citation>
    <scope>NUCLEOTIDE SEQUENCE [LARGE SCALE GENOMIC DNA]</scope>
    <source>
        <strain evidence="1">4042</strain>
    </source>
</reference>
<protein>
    <submittedName>
        <fullName evidence="1">ESX-5 secretion system eccCb5 domain protein</fullName>
    </submittedName>
</protein>
<evidence type="ECO:0000313" key="1">
    <source>
        <dbReference type="EMBL" id="EUA56710.1"/>
    </source>
</evidence>